<dbReference type="PANTHER" id="PTHR47964">
    <property type="entry name" value="ATP-DEPENDENT DNA HELICASE HOMOLOG RECG, CHLOROPLASTIC"/>
    <property type="match status" value="1"/>
</dbReference>
<keyword evidence="7" id="KW-0234">DNA repair</keyword>
<dbReference type="AlphaFoldDB" id="A0A1H1Q7S2"/>
<keyword evidence="12" id="KW-1185">Reference proteome</keyword>
<dbReference type="GO" id="GO:0016787">
    <property type="term" value="F:hydrolase activity"/>
    <property type="evidence" value="ECO:0007669"/>
    <property type="project" value="UniProtKB-KW"/>
</dbReference>
<dbReference type="RefSeq" id="WP_231930375.1">
    <property type="nucleotide sequence ID" value="NZ_LT629749.1"/>
</dbReference>
<evidence type="ECO:0000256" key="1">
    <source>
        <dbReference type="ARBA" id="ARBA00022741"/>
    </source>
</evidence>
<gene>
    <name evidence="11" type="ORF">SAMN04488543_1254</name>
</gene>
<evidence type="ECO:0000256" key="5">
    <source>
        <dbReference type="ARBA" id="ARBA00022840"/>
    </source>
</evidence>
<dbReference type="Pfam" id="PF00271">
    <property type="entry name" value="Helicase_C"/>
    <property type="match status" value="1"/>
</dbReference>
<dbReference type="PROSITE" id="PS51192">
    <property type="entry name" value="HELICASE_ATP_BIND_1"/>
    <property type="match status" value="1"/>
</dbReference>
<evidence type="ECO:0000256" key="3">
    <source>
        <dbReference type="ARBA" id="ARBA00022801"/>
    </source>
</evidence>
<evidence type="ECO:0000259" key="9">
    <source>
        <dbReference type="PROSITE" id="PS51192"/>
    </source>
</evidence>
<dbReference type="InterPro" id="IPR027417">
    <property type="entry name" value="P-loop_NTPase"/>
</dbReference>
<accession>A0A1H1Q7S2</accession>
<dbReference type="SUPFAM" id="SSF52540">
    <property type="entry name" value="P-loop containing nucleoside triphosphate hydrolases"/>
    <property type="match status" value="2"/>
</dbReference>
<evidence type="ECO:0000313" key="11">
    <source>
        <dbReference type="EMBL" id="SDS19486.1"/>
    </source>
</evidence>
<evidence type="ECO:0000256" key="6">
    <source>
        <dbReference type="ARBA" id="ARBA00023125"/>
    </source>
</evidence>
<keyword evidence="3" id="KW-0378">Hydrolase</keyword>
<dbReference type="SUPFAM" id="SSF50249">
    <property type="entry name" value="Nucleic acid-binding proteins"/>
    <property type="match status" value="1"/>
</dbReference>
<sequence length="757" mass="81656">MSAVVGPVVQAWQTDTFRRLTERLDRVLGDKTAKQFESLKVRTVSDLMHHLPRRYFSAAELSDLSVLQPEQEVAVVAEVVESRAHNMPSGSYHTAKKPRLEARITDHKGSLTLTFFGQPRVINYWQNQLTPGARGIFAGKVREFNNQLQLAHPDFVIVDDEGRMIGGAQRNAAMTTAVSSPLIGLYPQTGKLRTWTIAECARLVLEGLDGLVDPLPAWLREEAEVVELLPALQALHQPASRDEIDEGRDRLRFDEAFALQLTMAQRRADAAAHGAVPRPRRPGRLLDAFDARLPFTLTAGQVEVGAEIERELALDRPMQRLLQGEVGSGKTLVALRAMLTVVDAGGQAALLAPTEVLAAQHHRTLTRMLGDLALGGMLGGAEHATRVTLLTGSMTAAQKREALLQAASGEAGLVVGTHALLSSGVQFAELGLVVVDEQHRFGVEQRAALAAKAAARPHVLVMTATPIPRSVAMTVFGDLETSVLREVPAGRADVSTVVVDSRRHPGWVDRAWHRIAEEVGAGRQAYVVCARISSAESAGRAGEDEVLDEGPEPLPPAAAVEDLFAELTAGPLAGVRVEMLHGRLPPDDKDAVMRRFAAGETDVLVATTVIEVGVDVPNAAVMVISDADRFGISQLHQLRGRIGRGEHPGVCLLLTAAPDGSLARERLDAVARTRDGFALAEVDLEQRREGDVLGASQSGHRSSLRLLRVLDDADVIARARDLAERCVAADPELTDPGLADTVALMERQAAGDWLERT</sequence>
<dbReference type="Proteomes" id="UP000199092">
    <property type="component" value="Chromosome I"/>
</dbReference>
<evidence type="ECO:0000256" key="2">
    <source>
        <dbReference type="ARBA" id="ARBA00022763"/>
    </source>
</evidence>
<dbReference type="GO" id="GO:0003677">
    <property type="term" value="F:DNA binding"/>
    <property type="evidence" value="ECO:0007669"/>
    <property type="project" value="UniProtKB-KW"/>
</dbReference>
<evidence type="ECO:0000256" key="4">
    <source>
        <dbReference type="ARBA" id="ARBA00022806"/>
    </source>
</evidence>
<dbReference type="PANTHER" id="PTHR47964:SF1">
    <property type="entry name" value="ATP-DEPENDENT DNA HELICASE HOMOLOG RECG, CHLOROPLASTIC"/>
    <property type="match status" value="1"/>
</dbReference>
<evidence type="ECO:0000256" key="7">
    <source>
        <dbReference type="ARBA" id="ARBA00023204"/>
    </source>
</evidence>
<reference evidence="11 12" key="1">
    <citation type="submission" date="2016-10" db="EMBL/GenBank/DDBJ databases">
        <authorList>
            <person name="de Groot N.N."/>
        </authorList>
    </citation>
    <scope>NUCLEOTIDE SEQUENCE [LARGE SCALE GENOMIC DNA]</scope>
    <source>
        <strain evidence="11 12">DSM 21741</strain>
    </source>
</reference>
<feature type="domain" description="Helicase ATP-binding" evidence="9">
    <location>
        <begin position="311"/>
        <end position="484"/>
    </location>
</feature>
<dbReference type="InterPro" id="IPR001650">
    <property type="entry name" value="Helicase_C-like"/>
</dbReference>
<dbReference type="PROSITE" id="PS51194">
    <property type="entry name" value="HELICASE_CTER"/>
    <property type="match status" value="1"/>
</dbReference>
<organism evidence="11 12">
    <name type="scientific">Friedmanniella luteola</name>
    <dbReference type="NCBI Taxonomy" id="546871"/>
    <lineage>
        <taxon>Bacteria</taxon>
        <taxon>Bacillati</taxon>
        <taxon>Actinomycetota</taxon>
        <taxon>Actinomycetes</taxon>
        <taxon>Propionibacteriales</taxon>
        <taxon>Nocardioidaceae</taxon>
        <taxon>Friedmanniella</taxon>
    </lineage>
</organism>
<dbReference type="InterPro" id="IPR014001">
    <property type="entry name" value="Helicase_ATP-bd"/>
</dbReference>
<dbReference type="EMBL" id="LT629749">
    <property type="protein sequence ID" value="SDS19486.1"/>
    <property type="molecule type" value="Genomic_DNA"/>
</dbReference>
<dbReference type="InterPro" id="IPR011545">
    <property type="entry name" value="DEAD/DEAH_box_helicase_dom"/>
</dbReference>
<dbReference type="InterPro" id="IPR012340">
    <property type="entry name" value="NA-bd_OB-fold"/>
</dbReference>
<name>A0A1H1Q7S2_9ACTN</name>
<protein>
    <recommendedName>
        <fullName evidence="8">Probable DNA 3'-5' helicase RecG</fullName>
    </recommendedName>
</protein>
<dbReference type="Pfam" id="PF19833">
    <property type="entry name" value="RecG_dom3_C"/>
    <property type="match status" value="1"/>
</dbReference>
<keyword evidence="5" id="KW-0067">ATP-binding</keyword>
<evidence type="ECO:0000256" key="8">
    <source>
        <dbReference type="ARBA" id="ARBA00049819"/>
    </source>
</evidence>
<dbReference type="GO" id="GO:0006281">
    <property type="term" value="P:DNA repair"/>
    <property type="evidence" value="ECO:0007669"/>
    <property type="project" value="UniProtKB-KW"/>
</dbReference>
<evidence type="ECO:0000313" key="12">
    <source>
        <dbReference type="Proteomes" id="UP000199092"/>
    </source>
</evidence>
<dbReference type="GO" id="GO:0005524">
    <property type="term" value="F:ATP binding"/>
    <property type="evidence" value="ECO:0007669"/>
    <property type="project" value="UniProtKB-KW"/>
</dbReference>
<dbReference type="STRING" id="546871.SAMN04488543_1254"/>
<dbReference type="InterPro" id="IPR033454">
    <property type="entry name" value="RecG_wedge"/>
</dbReference>
<feature type="domain" description="Helicase C-terminal" evidence="10">
    <location>
        <begin position="507"/>
        <end position="685"/>
    </location>
</feature>
<dbReference type="CDD" id="cd04488">
    <property type="entry name" value="RecG_wedge_OBF"/>
    <property type="match status" value="1"/>
</dbReference>
<keyword evidence="4 11" id="KW-0347">Helicase</keyword>
<dbReference type="CDD" id="cd17992">
    <property type="entry name" value="DEXHc_RecG"/>
    <property type="match status" value="1"/>
</dbReference>
<dbReference type="InterPro" id="IPR045562">
    <property type="entry name" value="RecG_dom3_C"/>
</dbReference>
<keyword evidence="1" id="KW-0547">Nucleotide-binding</keyword>
<dbReference type="Pfam" id="PF00270">
    <property type="entry name" value="DEAD"/>
    <property type="match status" value="1"/>
</dbReference>
<dbReference type="SMART" id="SM00490">
    <property type="entry name" value="HELICc"/>
    <property type="match status" value="1"/>
</dbReference>
<dbReference type="InterPro" id="IPR047112">
    <property type="entry name" value="RecG/Mfd"/>
</dbReference>
<dbReference type="Gene3D" id="2.40.50.140">
    <property type="entry name" value="Nucleic acid-binding proteins"/>
    <property type="match status" value="1"/>
</dbReference>
<evidence type="ECO:0000259" key="10">
    <source>
        <dbReference type="PROSITE" id="PS51194"/>
    </source>
</evidence>
<keyword evidence="2" id="KW-0227">DNA damage</keyword>
<proteinExistence type="predicted"/>
<keyword evidence="6" id="KW-0238">DNA-binding</keyword>
<dbReference type="Gene3D" id="3.40.50.300">
    <property type="entry name" value="P-loop containing nucleotide triphosphate hydrolases"/>
    <property type="match status" value="2"/>
</dbReference>
<dbReference type="Pfam" id="PF17191">
    <property type="entry name" value="RecG_wedge"/>
    <property type="match status" value="1"/>
</dbReference>
<dbReference type="SMART" id="SM00487">
    <property type="entry name" value="DEXDc"/>
    <property type="match status" value="1"/>
</dbReference>
<dbReference type="GO" id="GO:0003678">
    <property type="term" value="F:DNA helicase activity"/>
    <property type="evidence" value="ECO:0007669"/>
    <property type="project" value="TreeGrafter"/>
</dbReference>